<organism evidence="2">
    <name type="scientific">marine sediment metagenome</name>
    <dbReference type="NCBI Taxonomy" id="412755"/>
    <lineage>
        <taxon>unclassified sequences</taxon>
        <taxon>metagenomes</taxon>
        <taxon>ecological metagenomes</taxon>
    </lineage>
</organism>
<dbReference type="EMBL" id="LAZR01005927">
    <property type="protein sequence ID" value="KKM96082.1"/>
    <property type="molecule type" value="Genomic_DNA"/>
</dbReference>
<proteinExistence type="predicted"/>
<gene>
    <name evidence="2" type="ORF">LCGC14_1181840</name>
</gene>
<sequence length="41" mass="4840">MALHRRKPGETVAREKARLKRQDTKPGRATKRRNVTKQRGR</sequence>
<evidence type="ECO:0000256" key="1">
    <source>
        <dbReference type="SAM" id="MobiDB-lite"/>
    </source>
</evidence>
<dbReference type="AlphaFoldDB" id="A0A0F9PSE5"/>
<feature type="region of interest" description="Disordered" evidence="1">
    <location>
        <begin position="1"/>
        <end position="41"/>
    </location>
</feature>
<feature type="compositionally biased region" description="Basic residues" evidence="1">
    <location>
        <begin position="28"/>
        <end position="41"/>
    </location>
</feature>
<name>A0A0F9PSE5_9ZZZZ</name>
<evidence type="ECO:0000313" key="2">
    <source>
        <dbReference type="EMBL" id="KKM96082.1"/>
    </source>
</evidence>
<comment type="caution">
    <text evidence="2">The sequence shown here is derived from an EMBL/GenBank/DDBJ whole genome shotgun (WGS) entry which is preliminary data.</text>
</comment>
<accession>A0A0F9PSE5</accession>
<reference evidence="2" key="1">
    <citation type="journal article" date="2015" name="Nature">
        <title>Complex archaea that bridge the gap between prokaryotes and eukaryotes.</title>
        <authorList>
            <person name="Spang A."/>
            <person name="Saw J.H."/>
            <person name="Jorgensen S.L."/>
            <person name="Zaremba-Niedzwiedzka K."/>
            <person name="Martijn J."/>
            <person name="Lind A.E."/>
            <person name="van Eijk R."/>
            <person name="Schleper C."/>
            <person name="Guy L."/>
            <person name="Ettema T.J."/>
        </authorList>
    </citation>
    <scope>NUCLEOTIDE SEQUENCE</scope>
</reference>
<protein>
    <submittedName>
        <fullName evidence="2">Uncharacterized protein</fullName>
    </submittedName>
</protein>
<feature type="compositionally biased region" description="Basic and acidic residues" evidence="1">
    <location>
        <begin position="8"/>
        <end position="26"/>
    </location>
</feature>